<accession>A0A8X6QD58</accession>
<proteinExistence type="predicted"/>
<comment type="caution">
    <text evidence="2">The sequence shown here is derived from an EMBL/GenBank/DDBJ whole genome shotgun (WGS) entry which is preliminary data.</text>
</comment>
<name>A0A8X6QD58_NEPPI</name>
<protein>
    <submittedName>
        <fullName evidence="2">Uncharacterized protein</fullName>
    </submittedName>
</protein>
<reference evidence="2" key="1">
    <citation type="submission" date="2020-08" db="EMBL/GenBank/DDBJ databases">
        <title>Multicomponent nature underlies the extraordinary mechanical properties of spider dragline silk.</title>
        <authorList>
            <person name="Kono N."/>
            <person name="Nakamura H."/>
            <person name="Mori M."/>
            <person name="Yoshida Y."/>
            <person name="Ohtoshi R."/>
            <person name="Malay A.D."/>
            <person name="Moran D.A.P."/>
            <person name="Tomita M."/>
            <person name="Numata K."/>
            <person name="Arakawa K."/>
        </authorList>
    </citation>
    <scope>NUCLEOTIDE SEQUENCE</scope>
</reference>
<dbReference type="AlphaFoldDB" id="A0A8X6QD58"/>
<dbReference type="EMBL" id="BMAW01080589">
    <property type="protein sequence ID" value="GFU20329.1"/>
    <property type="molecule type" value="Genomic_DNA"/>
</dbReference>
<evidence type="ECO:0000313" key="2">
    <source>
        <dbReference type="EMBL" id="GFU20329.1"/>
    </source>
</evidence>
<dbReference type="Proteomes" id="UP000887013">
    <property type="component" value="Unassembled WGS sequence"/>
</dbReference>
<keyword evidence="3" id="KW-1185">Reference proteome</keyword>
<evidence type="ECO:0000256" key="1">
    <source>
        <dbReference type="SAM" id="MobiDB-lite"/>
    </source>
</evidence>
<feature type="region of interest" description="Disordered" evidence="1">
    <location>
        <begin position="1"/>
        <end position="41"/>
    </location>
</feature>
<feature type="compositionally biased region" description="Basic residues" evidence="1">
    <location>
        <begin position="26"/>
        <end position="37"/>
    </location>
</feature>
<organism evidence="2 3">
    <name type="scientific">Nephila pilipes</name>
    <name type="common">Giant wood spider</name>
    <name type="synonym">Nephila maculata</name>
    <dbReference type="NCBI Taxonomy" id="299642"/>
    <lineage>
        <taxon>Eukaryota</taxon>
        <taxon>Metazoa</taxon>
        <taxon>Ecdysozoa</taxon>
        <taxon>Arthropoda</taxon>
        <taxon>Chelicerata</taxon>
        <taxon>Arachnida</taxon>
        <taxon>Araneae</taxon>
        <taxon>Araneomorphae</taxon>
        <taxon>Entelegynae</taxon>
        <taxon>Araneoidea</taxon>
        <taxon>Nephilidae</taxon>
        <taxon>Nephila</taxon>
    </lineage>
</organism>
<evidence type="ECO:0000313" key="3">
    <source>
        <dbReference type="Proteomes" id="UP000887013"/>
    </source>
</evidence>
<gene>
    <name evidence="2" type="ORF">NPIL_705051</name>
</gene>
<sequence length="94" mass="10752">MSNESNVNRLRPTRQKIARAKFGFGKNRKPRARREKHKSPDERICHRAGNPIMLGAVSLARVPGNIDLAMFFSVEGQWQSARRRGSRLLKRGAR</sequence>